<keyword evidence="3" id="KW-1185">Reference proteome</keyword>
<evidence type="ECO:0000313" key="3">
    <source>
        <dbReference type="Proteomes" id="UP000324222"/>
    </source>
</evidence>
<dbReference type="Proteomes" id="UP000324222">
    <property type="component" value="Unassembled WGS sequence"/>
</dbReference>
<accession>A0A5B7D9V3</accession>
<comment type="caution">
    <text evidence="2">The sequence shown here is derived from an EMBL/GenBank/DDBJ whole genome shotgun (WGS) entry which is preliminary data.</text>
</comment>
<feature type="region of interest" description="Disordered" evidence="1">
    <location>
        <begin position="72"/>
        <end position="93"/>
    </location>
</feature>
<evidence type="ECO:0000313" key="2">
    <source>
        <dbReference type="EMBL" id="MPC18124.1"/>
    </source>
</evidence>
<reference evidence="2 3" key="1">
    <citation type="submission" date="2019-05" db="EMBL/GenBank/DDBJ databases">
        <title>Another draft genome of Portunus trituberculatus and its Hox gene families provides insights of decapod evolution.</title>
        <authorList>
            <person name="Jeong J.-H."/>
            <person name="Song I."/>
            <person name="Kim S."/>
            <person name="Choi T."/>
            <person name="Kim D."/>
            <person name="Ryu S."/>
            <person name="Kim W."/>
        </authorList>
    </citation>
    <scope>NUCLEOTIDE SEQUENCE [LARGE SCALE GENOMIC DNA]</scope>
    <source>
        <tissue evidence="2">Muscle</tissue>
    </source>
</reference>
<sequence length="93" mass="10853">MEEDEEEMRNRSGIGGRFGCGEDSAERAEFLNFHPPAVQGPRRCWVLVMLMILRVFHASIRSLVSWLSKENEKNKNETWPDSPHLGHCPERMW</sequence>
<name>A0A5B7D9V3_PORTR</name>
<dbReference type="EMBL" id="VSRR010000649">
    <property type="protein sequence ID" value="MPC18124.1"/>
    <property type="molecule type" value="Genomic_DNA"/>
</dbReference>
<evidence type="ECO:0000256" key="1">
    <source>
        <dbReference type="SAM" id="MobiDB-lite"/>
    </source>
</evidence>
<proteinExistence type="predicted"/>
<dbReference type="AlphaFoldDB" id="A0A5B7D9V3"/>
<protein>
    <submittedName>
        <fullName evidence="2">Uncharacterized protein</fullName>
    </submittedName>
</protein>
<organism evidence="2 3">
    <name type="scientific">Portunus trituberculatus</name>
    <name type="common">Swimming crab</name>
    <name type="synonym">Neptunus trituberculatus</name>
    <dbReference type="NCBI Taxonomy" id="210409"/>
    <lineage>
        <taxon>Eukaryota</taxon>
        <taxon>Metazoa</taxon>
        <taxon>Ecdysozoa</taxon>
        <taxon>Arthropoda</taxon>
        <taxon>Crustacea</taxon>
        <taxon>Multicrustacea</taxon>
        <taxon>Malacostraca</taxon>
        <taxon>Eumalacostraca</taxon>
        <taxon>Eucarida</taxon>
        <taxon>Decapoda</taxon>
        <taxon>Pleocyemata</taxon>
        <taxon>Brachyura</taxon>
        <taxon>Eubrachyura</taxon>
        <taxon>Portunoidea</taxon>
        <taxon>Portunidae</taxon>
        <taxon>Portuninae</taxon>
        <taxon>Portunus</taxon>
    </lineage>
</organism>
<gene>
    <name evidence="2" type="ORF">E2C01_010999</name>
</gene>